<accession>A0AC34QKR3</accession>
<dbReference type="Proteomes" id="UP000887576">
    <property type="component" value="Unplaced"/>
</dbReference>
<evidence type="ECO:0000313" key="2">
    <source>
        <dbReference type="WBParaSite" id="JU765_v2.g17232.t2"/>
    </source>
</evidence>
<protein>
    <submittedName>
        <fullName evidence="2">CYTH domain-containing protein</fullName>
    </submittedName>
</protein>
<dbReference type="WBParaSite" id="JU765_v2.g17232.t2">
    <property type="protein sequence ID" value="JU765_v2.g17232.t2"/>
    <property type="gene ID" value="JU765_v2.g17232"/>
</dbReference>
<name>A0AC34QKR3_9BILA</name>
<organism evidence="1 2">
    <name type="scientific">Panagrolaimus sp. JU765</name>
    <dbReference type="NCBI Taxonomy" id="591449"/>
    <lineage>
        <taxon>Eukaryota</taxon>
        <taxon>Metazoa</taxon>
        <taxon>Ecdysozoa</taxon>
        <taxon>Nematoda</taxon>
        <taxon>Chromadorea</taxon>
        <taxon>Rhabditida</taxon>
        <taxon>Tylenchina</taxon>
        <taxon>Panagrolaimomorpha</taxon>
        <taxon>Panagrolaimoidea</taxon>
        <taxon>Panagrolaimidae</taxon>
        <taxon>Panagrolaimus</taxon>
    </lineage>
</organism>
<sequence>MSRNIEIKAKVDDFESFYKLAKDLCNGQEPLVLKQKDTFFKSANGRLKLREFLNENDPHPAELILYNRPDSDGPKDTFFKSANGRLKLREFLNENDPHPAELIIYNRPDSDGPKVSSYVKTKIVDVKNLKETLALSNGIVGIVEKTRYLFLFEQTRIHLDNVKNLGTFMELEVCLAENTIEKGEEIAKDLMEKLGVKEADLVKGAYMDKLLENAGIPSQFSTTTIFDYGKHVLLKCYKVCKIAQTEKLLCSQQMLRT</sequence>
<reference evidence="2" key="1">
    <citation type="submission" date="2022-11" db="UniProtKB">
        <authorList>
            <consortium name="WormBaseParasite"/>
        </authorList>
    </citation>
    <scope>IDENTIFICATION</scope>
</reference>
<evidence type="ECO:0000313" key="1">
    <source>
        <dbReference type="Proteomes" id="UP000887576"/>
    </source>
</evidence>
<proteinExistence type="predicted"/>